<proteinExistence type="predicted"/>
<evidence type="ECO:0000313" key="2">
    <source>
        <dbReference type="EMBL" id="GGB00840.1"/>
    </source>
</evidence>
<dbReference type="PROSITE" id="PS50830">
    <property type="entry name" value="TNASE_3"/>
    <property type="match status" value="1"/>
</dbReference>
<reference evidence="2" key="2">
    <citation type="submission" date="2020-09" db="EMBL/GenBank/DDBJ databases">
        <authorList>
            <person name="Sun Q."/>
            <person name="Zhou Y."/>
        </authorList>
    </citation>
    <scope>NUCLEOTIDE SEQUENCE</scope>
    <source>
        <strain evidence="2">CGMCC 1.15082</strain>
    </source>
</reference>
<dbReference type="SMART" id="SM00318">
    <property type="entry name" value="SNc"/>
    <property type="match status" value="1"/>
</dbReference>
<dbReference type="AlphaFoldDB" id="A0A916WIG5"/>
<keyword evidence="3" id="KW-1185">Reference proteome</keyword>
<organism evidence="2 3">
    <name type="scientific">Brucella endophytica</name>
    <dbReference type="NCBI Taxonomy" id="1963359"/>
    <lineage>
        <taxon>Bacteria</taxon>
        <taxon>Pseudomonadati</taxon>
        <taxon>Pseudomonadota</taxon>
        <taxon>Alphaproteobacteria</taxon>
        <taxon>Hyphomicrobiales</taxon>
        <taxon>Brucellaceae</taxon>
        <taxon>Brucella/Ochrobactrum group</taxon>
        <taxon>Brucella</taxon>
    </lineage>
</organism>
<dbReference type="RefSeq" id="WP_188825122.1">
    <property type="nucleotide sequence ID" value="NZ_BMHH01000013.1"/>
</dbReference>
<dbReference type="EMBL" id="BMHH01000013">
    <property type="protein sequence ID" value="GGB00840.1"/>
    <property type="molecule type" value="Genomic_DNA"/>
</dbReference>
<dbReference type="Pfam" id="PF00565">
    <property type="entry name" value="SNase"/>
    <property type="match status" value="1"/>
</dbReference>
<evidence type="ECO:0000259" key="1">
    <source>
        <dbReference type="PROSITE" id="PS50830"/>
    </source>
</evidence>
<sequence length="140" mass="15175">MNWKPISAAFLSVLSAVVYTHDASAGSCTAVARGACVIDGDTITVNRERIRIANVDAPEISRPKCDAERRLGLVAKRRLAELLAAGEPVIKRGDPDSGRIKDRYGRTLATITVNGKDVGEALISEMLARPWGGKRRSWCE</sequence>
<gene>
    <name evidence="2" type="primary">yci</name>
    <name evidence="2" type="ORF">GCM10011491_31290</name>
</gene>
<dbReference type="Gene3D" id="2.40.50.90">
    <property type="match status" value="1"/>
</dbReference>
<dbReference type="SUPFAM" id="SSF50199">
    <property type="entry name" value="Staphylococcal nuclease"/>
    <property type="match status" value="1"/>
</dbReference>
<protein>
    <submittedName>
        <fullName evidence="2">Nuclease</fullName>
    </submittedName>
</protein>
<dbReference type="InterPro" id="IPR035437">
    <property type="entry name" value="SNase_OB-fold_sf"/>
</dbReference>
<comment type="caution">
    <text evidence="2">The sequence shown here is derived from an EMBL/GenBank/DDBJ whole genome shotgun (WGS) entry which is preliminary data.</text>
</comment>
<reference evidence="2" key="1">
    <citation type="journal article" date="2014" name="Int. J. Syst. Evol. Microbiol.">
        <title>Complete genome sequence of Corynebacterium casei LMG S-19264T (=DSM 44701T), isolated from a smear-ripened cheese.</title>
        <authorList>
            <consortium name="US DOE Joint Genome Institute (JGI-PGF)"/>
            <person name="Walter F."/>
            <person name="Albersmeier A."/>
            <person name="Kalinowski J."/>
            <person name="Ruckert C."/>
        </authorList>
    </citation>
    <scope>NUCLEOTIDE SEQUENCE</scope>
    <source>
        <strain evidence="2">CGMCC 1.15082</strain>
    </source>
</reference>
<feature type="domain" description="TNase-like" evidence="1">
    <location>
        <begin position="37"/>
        <end position="129"/>
    </location>
</feature>
<dbReference type="Proteomes" id="UP000646478">
    <property type="component" value="Unassembled WGS sequence"/>
</dbReference>
<name>A0A916WIG5_9HYPH</name>
<accession>A0A916WIG5</accession>
<evidence type="ECO:0000313" key="3">
    <source>
        <dbReference type="Proteomes" id="UP000646478"/>
    </source>
</evidence>
<dbReference type="InterPro" id="IPR016071">
    <property type="entry name" value="Staphylococal_nuclease_OB-fold"/>
</dbReference>